<dbReference type="InterPro" id="IPR029044">
    <property type="entry name" value="Nucleotide-diphossugar_trans"/>
</dbReference>
<dbReference type="Gene3D" id="3.90.550.10">
    <property type="entry name" value="Spore Coat Polysaccharide Biosynthesis Protein SpsA, Chain A"/>
    <property type="match status" value="1"/>
</dbReference>
<sequence length="652" mass="71074">MTELRVLRVAHHAVVSAWRQRERELRALGVDVGLVSSRRWNEGGRELELELEGDDFVVGARTIGRHPSVFLYDPRPIWRALSAGVDLIDIHEEPNALATAEILLLRRLRGSRAPYLLYSAQNLKKRYPVPFRWFERGALSGAAGAYVCNTEAADILREKGLAGDARYLPLGVDTSRFTPAERRAPTGRPTVGYVGRLERHKGVDVLLRAIAARPELRLRVVGDGPQRAELEALRDELALGARVEFVGFAAGDALVGHYRDFDVLAVPSLPWPGWREQFCRVAVEAMACGVPVVGSRSGAIPDVVGGAGVLVEPGDVSAWTTALDEALEPRRWAQLRAAALERAPLFTWKSVAREQRRFYEEVRPMSAARERPEVLIVAYGDAAPLAECLDALGAELSVTIVDNSSLPATKALAVEYDARYVDAGANLGFAGGVNLGLSDLAARGLRGRDVLLLNPDARIDDAGVRTLEARLASAPDIAAVGATQEEPGSAVPVRVWWPFPTPFGAWVEAVGLGAVRRSRDFAIGSILLLRSEALHALGGLDERFFLYAEETDWQFRARRSGWRIEVAEVRASHEGAGTGGDPRVREAHFYGSAERYLRKHYGAAGWQSYRLANVLGAGARAIALRGDAGRAAARRARIFARGPVRAEREATA</sequence>
<protein>
    <recommendedName>
        <fullName evidence="1">D-inositol 3-phosphate glycosyltransferase</fullName>
    </recommendedName>
</protein>
<dbReference type="Gene3D" id="3.40.50.2000">
    <property type="entry name" value="Glycogen Phosphorylase B"/>
    <property type="match status" value="2"/>
</dbReference>
<keyword evidence="6" id="KW-1185">Reference proteome</keyword>
<dbReference type="InterPro" id="IPR001173">
    <property type="entry name" value="Glyco_trans_2-like"/>
</dbReference>
<feature type="domain" description="Glycosyltransferase 2-like" evidence="4">
    <location>
        <begin position="374"/>
        <end position="439"/>
    </location>
</feature>
<evidence type="ECO:0000313" key="5">
    <source>
        <dbReference type="EMBL" id="MFC4243681.1"/>
    </source>
</evidence>
<proteinExistence type="predicted"/>
<evidence type="ECO:0000256" key="1">
    <source>
        <dbReference type="ARBA" id="ARBA00021292"/>
    </source>
</evidence>
<dbReference type="EMBL" id="JBHSCN010000005">
    <property type="protein sequence ID" value="MFC4243681.1"/>
    <property type="molecule type" value="Genomic_DNA"/>
</dbReference>
<dbReference type="SUPFAM" id="SSF53448">
    <property type="entry name" value="Nucleotide-diphospho-sugar transferases"/>
    <property type="match status" value="1"/>
</dbReference>
<dbReference type="SUPFAM" id="SSF53756">
    <property type="entry name" value="UDP-Glycosyltransferase/glycogen phosphorylase"/>
    <property type="match status" value="1"/>
</dbReference>
<dbReference type="Proteomes" id="UP001595900">
    <property type="component" value="Unassembled WGS sequence"/>
</dbReference>
<dbReference type="GO" id="GO:0016757">
    <property type="term" value="F:glycosyltransferase activity"/>
    <property type="evidence" value="ECO:0007669"/>
    <property type="project" value="UniProtKB-KW"/>
</dbReference>
<keyword evidence="5" id="KW-0328">Glycosyltransferase</keyword>
<name>A0ABV8Q894_9MICO</name>
<dbReference type="RefSeq" id="WP_390228761.1">
    <property type="nucleotide sequence ID" value="NZ_JBHSCN010000005.1"/>
</dbReference>
<dbReference type="InterPro" id="IPR001296">
    <property type="entry name" value="Glyco_trans_1"/>
</dbReference>
<comment type="caution">
    <text evidence="5">The sequence shown here is derived from an EMBL/GenBank/DDBJ whole genome shotgun (WGS) entry which is preliminary data.</text>
</comment>
<organism evidence="5 6">
    <name type="scientific">Gryllotalpicola reticulitermitis</name>
    <dbReference type="NCBI Taxonomy" id="1184153"/>
    <lineage>
        <taxon>Bacteria</taxon>
        <taxon>Bacillati</taxon>
        <taxon>Actinomycetota</taxon>
        <taxon>Actinomycetes</taxon>
        <taxon>Micrococcales</taxon>
        <taxon>Microbacteriaceae</taxon>
        <taxon>Gryllotalpicola</taxon>
    </lineage>
</organism>
<accession>A0ABV8Q894</accession>
<evidence type="ECO:0000256" key="2">
    <source>
        <dbReference type="ARBA" id="ARBA00022679"/>
    </source>
</evidence>
<evidence type="ECO:0000259" key="4">
    <source>
        <dbReference type="Pfam" id="PF00535"/>
    </source>
</evidence>
<evidence type="ECO:0000313" key="6">
    <source>
        <dbReference type="Proteomes" id="UP001595900"/>
    </source>
</evidence>
<gene>
    <name evidence="5" type="ORF">ACFOYW_09875</name>
</gene>
<feature type="domain" description="Glycosyl transferase family 1" evidence="3">
    <location>
        <begin position="180"/>
        <end position="330"/>
    </location>
</feature>
<dbReference type="CDD" id="cd03801">
    <property type="entry name" value="GT4_PimA-like"/>
    <property type="match status" value="1"/>
</dbReference>
<reference evidence="6" key="1">
    <citation type="journal article" date="2019" name="Int. J. Syst. Evol. Microbiol.">
        <title>The Global Catalogue of Microorganisms (GCM) 10K type strain sequencing project: providing services to taxonomists for standard genome sequencing and annotation.</title>
        <authorList>
            <consortium name="The Broad Institute Genomics Platform"/>
            <consortium name="The Broad Institute Genome Sequencing Center for Infectious Disease"/>
            <person name="Wu L."/>
            <person name="Ma J."/>
        </authorList>
    </citation>
    <scope>NUCLEOTIDE SEQUENCE [LARGE SCALE GENOMIC DNA]</scope>
    <source>
        <strain evidence="6">CGMCC 1.10363</strain>
    </source>
</reference>
<dbReference type="InterPro" id="IPR050194">
    <property type="entry name" value="Glycosyltransferase_grp1"/>
</dbReference>
<keyword evidence="2 5" id="KW-0808">Transferase</keyword>
<dbReference type="Pfam" id="PF00534">
    <property type="entry name" value="Glycos_transf_1"/>
    <property type="match status" value="1"/>
</dbReference>
<dbReference type="Pfam" id="PF00535">
    <property type="entry name" value="Glycos_transf_2"/>
    <property type="match status" value="1"/>
</dbReference>
<dbReference type="PANTHER" id="PTHR45947">
    <property type="entry name" value="SULFOQUINOVOSYL TRANSFERASE SQD2"/>
    <property type="match status" value="1"/>
</dbReference>
<evidence type="ECO:0000259" key="3">
    <source>
        <dbReference type="Pfam" id="PF00534"/>
    </source>
</evidence>
<dbReference type="PANTHER" id="PTHR45947:SF3">
    <property type="entry name" value="SULFOQUINOVOSYL TRANSFERASE SQD2"/>
    <property type="match status" value="1"/>
</dbReference>